<dbReference type="EMBL" id="CZBY01000043">
    <property type="protein sequence ID" value="CUQ92973.1"/>
    <property type="molecule type" value="Genomic_DNA"/>
</dbReference>
<dbReference type="Proteomes" id="UP000095662">
    <property type="component" value="Unassembled WGS sequence"/>
</dbReference>
<evidence type="ECO:0000313" key="1">
    <source>
        <dbReference type="EMBL" id="CUQ92973.1"/>
    </source>
</evidence>
<protein>
    <submittedName>
        <fullName evidence="1">Uncharacterized protein</fullName>
    </submittedName>
</protein>
<evidence type="ECO:0000313" key="2">
    <source>
        <dbReference type="Proteomes" id="UP000095662"/>
    </source>
</evidence>
<dbReference type="AlphaFoldDB" id="A0A174ZZZ7"/>
<reference evidence="1 2" key="1">
    <citation type="submission" date="2015-09" db="EMBL/GenBank/DDBJ databases">
        <authorList>
            <consortium name="Pathogen Informatics"/>
        </authorList>
    </citation>
    <scope>NUCLEOTIDE SEQUENCE [LARGE SCALE GENOMIC DNA]</scope>
    <source>
        <strain evidence="1 2">2789STDY5834928</strain>
    </source>
</reference>
<dbReference type="STRING" id="39492.ERS852540_02631"/>
<proteinExistence type="predicted"/>
<sequence>MQKFAVGDKVKVNYGAKTYNGGSLALFVYTNVYEVMQAGSGDREDYIVIGQGGQVTAAVRAEDLKKV</sequence>
<name>A0A174ZZZ7_9FIRM</name>
<gene>
    <name evidence="1" type="ORF">ERS852540_02631</name>
</gene>
<accession>A0A174ZZZ7</accession>
<organism evidence="1 2">
    <name type="scientific">[Eubacterium] siraeum</name>
    <dbReference type="NCBI Taxonomy" id="39492"/>
    <lineage>
        <taxon>Bacteria</taxon>
        <taxon>Bacillati</taxon>
        <taxon>Bacillota</taxon>
        <taxon>Clostridia</taxon>
        <taxon>Eubacteriales</taxon>
        <taxon>Oscillospiraceae</taxon>
        <taxon>Oscillospiraceae incertae sedis</taxon>
    </lineage>
</organism>